<reference evidence="2 3" key="1">
    <citation type="submission" date="2019-07" db="EMBL/GenBank/DDBJ databases">
        <title>Draft genome for Aliikangiella sp. M105.</title>
        <authorList>
            <person name="Wang G."/>
        </authorList>
    </citation>
    <scope>NUCLEOTIDE SEQUENCE [LARGE SCALE GENOMIC DNA]</scope>
    <source>
        <strain evidence="2 3">M105</strain>
    </source>
</reference>
<feature type="transmembrane region" description="Helical" evidence="1">
    <location>
        <begin position="108"/>
        <end position="129"/>
    </location>
</feature>
<evidence type="ECO:0000313" key="2">
    <source>
        <dbReference type="EMBL" id="TQV87993.1"/>
    </source>
</evidence>
<proteinExistence type="predicted"/>
<keyword evidence="1" id="KW-0472">Membrane</keyword>
<dbReference type="Proteomes" id="UP000315439">
    <property type="component" value="Unassembled WGS sequence"/>
</dbReference>
<keyword evidence="1" id="KW-0812">Transmembrane</keyword>
<feature type="transmembrane region" description="Helical" evidence="1">
    <location>
        <begin position="52"/>
        <end position="70"/>
    </location>
</feature>
<dbReference type="AlphaFoldDB" id="A0A545UF30"/>
<dbReference type="RefSeq" id="WP_142893234.1">
    <property type="nucleotide sequence ID" value="NZ_ML660163.1"/>
</dbReference>
<feature type="transmembrane region" description="Helical" evidence="1">
    <location>
        <begin position="21"/>
        <end position="40"/>
    </location>
</feature>
<name>A0A545UF30_9GAMM</name>
<protein>
    <submittedName>
        <fullName evidence="2">Alkyl hydroperoxide reductase</fullName>
    </submittedName>
</protein>
<keyword evidence="1" id="KW-1133">Transmembrane helix</keyword>
<sequence length="146" mass="16787">MNNHLQNNSIKISTFKAWFKAAAIYNLVWGSYVVFLPSSYFELIGMPPPSYLAIWQVVGMCILVYAPGYWWASKDPIRFRHYIVIGLLGKMLGPVGFLWSAYQGLLPIEFGLTLLLNDLIWWPVFILFLRQMAIQQGGWLKLVKGE</sequence>
<evidence type="ECO:0000313" key="3">
    <source>
        <dbReference type="Proteomes" id="UP000315439"/>
    </source>
</evidence>
<feature type="transmembrane region" description="Helical" evidence="1">
    <location>
        <begin position="82"/>
        <end position="102"/>
    </location>
</feature>
<dbReference type="OrthoDB" id="5739480at2"/>
<keyword evidence="3" id="KW-1185">Reference proteome</keyword>
<organism evidence="2 3">
    <name type="scientific">Aliikangiella coralliicola</name>
    <dbReference type="NCBI Taxonomy" id="2592383"/>
    <lineage>
        <taxon>Bacteria</taxon>
        <taxon>Pseudomonadati</taxon>
        <taxon>Pseudomonadota</taxon>
        <taxon>Gammaproteobacteria</taxon>
        <taxon>Oceanospirillales</taxon>
        <taxon>Pleioneaceae</taxon>
        <taxon>Aliikangiella</taxon>
    </lineage>
</organism>
<comment type="caution">
    <text evidence="2">The sequence shown here is derived from an EMBL/GenBank/DDBJ whole genome shotgun (WGS) entry which is preliminary data.</text>
</comment>
<evidence type="ECO:0000256" key="1">
    <source>
        <dbReference type="SAM" id="Phobius"/>
    </source>
</evidence>
<accession>A0A545UF30</accession>
<dbReference type="EMBL" id="VIKS01000005">
    <property type="protein sequence ID" value="TQV87993.1"/>
    <property type="molecule type" value="Genomic_DNA"/>
</dbReference>
<gene>
    <name evidence="2" type="ORF">FLL46_09265</name>
</gene>